<dbReference type="EMBL" id="LUCH01001440">
    <property type="protein sequence ID" value="KAF5403067.1"/>
    <property type="molecule type" value="Genomic_DNA"/>
</dbReference>
<feature type="domain" description="EDR1/CTR1/ARMC3-like peptidase-like" evidence="4">
    <location>
        <begin position="684"/>
        <end position="844"/>
    </location>
</feature>
<protein>
    <submittedName>
        <fullName evidence="5">Armadillo repeat-containing protein 3</fullName>
    </submittedName>
</protein>
<comment type="caution">
    <text evidence="5">The sequence shown here is derived from an EMBL/GenBank/DDBJ whole genome shotgun (WGS) entry which is preliminary data.</text>
</comment>
<dbReference type="Pfam" id="PF14381">
    <property type="entry name" value="EDR1_CTR1_ARMC3_pept"/>
    <property type="match status" value="1"/>
</dbReference>
<evidence type="ECO:0000259" key="4">
    <source>
        <dbReference type="Pfam" id="PF14381"/>
    </source>
</evidence>
<evidence type="ECO:0000313" key="5">
    <source>
        <dbReference type="EMBL" id="KAF5403067.1"/>
    </source>
</evidence>
<keyword evidence="1" id="KW-0677">Repeat</keyword>
<dbReference type="AlphaFoldDB" id="A0A8J4SR41"/>
<gene>
    <name evidence="5" type="ORF">PHET_03455</name>
</gene>
<organism evidence="5 6">
    <name type="scientific">Paragonimus heterotremus</name>
    <dbReference type="NCBI Taxonomy" id="100268"/>
    <lineage>
        <taxon>Eukaryota</taxon>
        <taxon>Metazoa</taxon>
        <taxon>Spiralia</taxon>
        <taxon>Lophotrochozoa</taxon>
        <taxon>Platyhelminthes</taxon>
        <taxon>Trematoda</taxon>
        <taxon>Digenea</taxon>
        <taxon>Plagiorchiida</taxon>
        <taxon>Troglotremata</taxon>
        <taxon>Troglotrematidae</taxon>
        <taxon>Paragonimus</taxon>
    </lineage>
</organism>
<evidence type="ECO:0000256" key="1">
    <source>
        <dbReference type="ARBA" id="ARBA00022737"/>
    </source>
</evidence>
<name>A0A8J4SR41_9TREM</name>
<keyword evidence="6" id="KW-1185">Reference proteome</keyword>
<feature type="compositionally biased region" description="Basic residues" evidence="3">
    <location>
        <begin position="311"/>
        <end position="322"/>
    </location>
</feature>
<dbReference type="InterPro" id="IPR016024">
    <property type="entry name" value="ARM-type_fold"/>
</dbReference>
<dbReference type="PANTHER" id="PTHR46618">
    <property type="entry name" value="ARMADILLO REPEAT-CONTAINING PROTEIN 3"/>
    <property type="match status" value="1"/>
</dbReference>
<sequence length="858" mass="94556">MATGKKAKKDETTTSEVFDTLTVGLHQAESAVLLLRCSEDDVKIRACEALYIFLSKCDENKKAMLSQNICEALFPLLKSEDKVIKRNAAMVFGVLSGYSLARTHLRRLPNYIQTFMKLFQQDEFDTTKEFALLVLSNLCLEYTGINELLERKGLPPIIECLKSFDPDIQKNAVDILNLLMQDFEARPILKSAAGISPLIELLSSEYPIIQETTLRTFSRATLDPTIRTALRDMDALGVFVDLVGKPEFNDLHVSALAVISNLLEDVECARSLINSGGLQALLHFITDRAVYKESDVRPPSTTHAVKDKGGKGKKASPRRSARKDKGETNTKKEDERPSSNTLPEAKIHACRAVMRTARREETRKILHDADAEQMLIALLSHEDEGVRSAAAQAISAMAESSICQDRIAELGGLELLIRMTRSDHRVPKSAGVTAIAALTTGNASICREVASRNSGIEALVSCLQMHDPEVDTITVGGLTALTNLALEEATRSKLVQAVSGKVLASVLRSSSTNTQAKAALAAAALVCEPNTIAQFRDNGGVQVLVSLLESPVAEVRRAACWAVYTLGTDKTIANLIAQSQGIQKLQSMNLTVSKRNQFSELALQRVLDANLEAKFALTGYLDFTDHIEDQFYDPGHLLSASDLLPLSEYLKQPLTDKRPIYAIHICSNPPGTTEEVVEQPEENMESLEEQPEKSTKSPELVTEDAMEVDEQLMQWLNYATNVIQSLGDSRLQACELGRFTASCFGGSIKREHFAAFRHELSTAELRCKINSNVVPLGCVKLGGHLHRSLLFKFLADHIGLPTNLIRGNYGRTYNEILLRENIEDSRSKIEAYIVDLMFSPGMLMKATSSEAREYISVV</sequence>
<feature type="region of interest" description="Disordered" evidence="3">
    <location>
        <begin position="295"/>
        <end position="344"/>
    </location>
</feature>
<evidence type="ECO:0000256" key="2">
    <source>
        <dbReference type="PROSITE-ProRule" id="PRU00259"/>
    </source>
</evidence>
<evidence type="ECO:0000256" key="3">
    <source>
        <dbReference type="SAM" id="MobiDB-lite"/>
    </source>
</evidence>
<dbReference type="Gene3D" id="1.25.10.10">
    <property type="entry name" value="Leucine-rich Repeat Variant"/>
    <property type="match status" value="4"/>
</dbReference>
<dbReference type="InterPro" id="IPR000225">
    <property type="entry name" value="Armadillo"/>
</dbReference>
<feature type="compositionally biased region" description="Basic and acidic residues" evidence="3">
    <location>
        <begin position="323"/>
        <end position="337"/>
    </location>
</feature>
<evidence type="ECO:0000313" key="6">
    <source>
        <dbReference type="Proteomes" id="UP000748531"/>
    </source>
</evidence>
<dbReference type="InterPro" id="IPR011989">
    <property type="entry name" value="ARM-like"/>
</dbReference>
<feature type="region of interest" description="Disordered" evidence="3">
    <location>
        <begin position="671"/>
        <end position="699"/>
    </location>
</feature>
<dbReference type="PANTHER" id="PTHR46618:SF1">
    <property type="entry name" value="ARMADILLO REPEAT-CONTAINING PROTEIN 3"/>
    <property type="match status" value="1"/>
</dbReference>
<reference evidence="5" key="1">
    <citation type="submission" date="2019-05" db="EMBL/GenBank/DDBJ databases">
        <title>Annotation for the trematode Paragonimus heterotremus.</title>
        <authorList>
            <person name="Choi Y.-J."/>
        </authorList>
    </citation>
    <scope>NUCLEOTIDE SEQUENCE</scope>
    <source>
        <strain evidence="5">LC</strain>
    </source>
</reference>
<feature type="compositionally biased region" description="Acidic residues" evidence="3">
    <location>
        <begin position="675"/>
        <end position="689"/>
    </location>
</feature>
<proteinExistence type="predicted"/>
<dbReference type="SUPFAM" id="SSF48371">
    <property type="entry name" value="ARM repeat"/>
    <property type="match status" value="2"/>
</dbReference>
<dbReference type="Pfam" id="PF00514">
    <property type="entry name" value="Arm"/>
    <property type="match status" value="1"/>
</dbReference>
<accession>A0A8J4SR41</accession>
<dbReference type="PROSITE" id="PS50176">
    <property type="entry name" value="ARM_REPEAT"/>
    <property type="match status" value="1"/>
</dbReference>
<dbReference type="SMART" id="SM00185">
    <property type="entry name" value="ARM"/>
    <property type="match status" value="8"/>
</dbReference>
<dbReference type="InterPro" id="IPR055164">
    <property type="entry name" value="EDR1/CTR1/ARMC3-like_pept-like"/>
</dbReference>
<feature type="repeat" description="ARM" evidence="2">
    <location>
        <begin position="539"/>
        <end position="581"/>
    </location>
</feature>
<dbReference type="OrthoDB" id="7537227at2759"/>
<dbReference type="Proteomes" id="UP000748531">
    <property type="component" value="Unassembled WGS sequence"/>
</dbReference>
<dbReference type="InterPro" id="IPR052441">
    <property type="entry name" value="Armadillo-Ser/Thr_Kinase"/>
</dbReference>